<dbReference type="InterPro" id="IPR038717">
    <property type="entry name" value="Tc1-like_DDE_dom"/>
</dbReference>
<evidence type="ECO:0008006" key="6">
    <source>
        <dbReference type="Google" id="ProtNLM"/>
    </source>
</evidence>
<dbReference type="PANTHER" id="PTHR23022">
    <property type="entry name" value="TRANSPOSABLE ELEMENT-RELATED"/>
    <property type="match status" value="1"/>
</dbReference>
<name>A0AAE1QIA4_9EUCA</name>
<evidence type="ECO:0000313" key="4">
    <source>
        <dbReference type="EMBL" id="KAK4325722.1"/>
    </source>
</evidence>
<evidence type="ECO:0000259" key="3">
    <source>
        <dbReference type="Pfam" id="PF13358"/>
    </source>
</evidence>
<dbReference type="Gene3D" id="1.10.10.10">
    <property type="entry name" value="Winged helix-like DNA-binding domain superfamily/Winged helix DNA-binding domain"/>
    <property type="match status" value="1"/>
</dbReference>
<dbReference type="InterPro" id="IPR036397">
    <property type="entry name" value="RNaseH_sf"/>
</dbReference>
<comment type="subcellular location">
    <subcellularLocation>
        <location evidence="1">Nucleus</location>
    </subcellularLocation>
</comment>
<comment type="caution">
    <text evidence="4">The sequence shown here is derived from an EMBL/GenBank/DDBJ whole genome shotgun (WGS) entry which is preliminary data.</text>
</comment>
<feature type="domain" description="Tc1-like transposase DDE" evidence="3">
    <location>
        <begin position="152"/>
        <end position="302"/>
    </location>
</feature>
<protein>
    <recommendedName>
        <fullName evidence="6">Transposase</fullName>
    </recommendedName>
</protein>
<keyword evidence="5" id="KW-1185">Reference proteome</keyword>
<dbReference type="InterPro" id="IPR002492">
    <property type="entry name" value="Transposase_Tc1-like"/>
</dbReference>
<dbReference type="SUPFAM" id="SSF46689">
    <property type="entry name" value="Homeodomain-like"/>
    <property type="match status" value="1"/>
</dbReference>
<dbReference type="NCBIfam" id="NF033545">
    <property type="entry name" value="transpos_IS630"/>
    <property type="match status" value="1"/>
</dbReference>
<dbReference type="GO" id="GO:0005634">
    <property type="term" value="C:nucleus"/>
    <property type="evidence" value="ECO:0007669"/>
    <property type="project" value="UniProtKB-SubCell"/>
</dbReference>
<dbReference type="GO" id="GO:0003677">
    <property type="term" value="F:DNA binding"/>
    <property type="evidence" value="ECO:0007669"/>
    <property type="project" value="InterPro"/>
</dbReference>
<sequence>MSGKALDRDTRVRVIQCHQLGLQTKDIVKKTGVSERSIRRLVAKFKASPSAGVPTPSKSTGRPTKISETSLRLMRRSVDITPTLTARKLKEENPQLLGKVTVRTVSGALHRRLGFTKVSARRKPALNEKQRKSRKAFAKKYLNWPLEKWRSVLWTDESSFLVSDNKGKKVWVRKGIDRDDPKYCALTIKHPASLMVWGGFGYGGKGPLVILPKNVMVNQQVYLKILENNLGECFANSGAEILQQDGAPAHRANSVKKWLQENEIDYITDWPSNSPDINPIENLWGLLKRELREKDTSTVEKLETELRAAWDKIPDTTLQNLADSVPTRLTKIRKTGLSSHK</sequence>
<gene>
    <name evidence="4" type="ORF">Pmani_003665</name>
</gene>
<accession>A0AAE1QIA4</accession>
<dbReference type="EMBL" id="JAWZYT010000264">
    <property type="protein sequence ID" value="KAK4325722.1"/>
    <property type="molecule type" value="Genomic_DNA"/>
</dbReference>
<evidence type="ECO:0000259" key="2">
    <source>
        <dbReference type="Pfam" id="PF01498"/>
    </source>
</evidence>
<dbReference type="Pfam" id="PF13358">
    <property type="entry name" value="DDE_3"/>
    <property type="match status" value="1"/>
</dbReference>
<reference evidence="4" key="1">
    <citation type="submission" date="2023-11" db="EMBL/GenBank/DDBJ databases">
        <title>Genome assemblies of two species of porcelain crab, Petrolisthes cinctipes and Petrolisthes manimaculis (Anomura: Porcellanidae).</title>
        <authorList>
            <person name="Angst P."/>
        </authorList>
    </citation>
    <scope>NUCLEOTIDE SEQUENCE</scope>
    <source>
        <strain evidence="4">PB745_02</strain>
        <tissue evidence="4">Gill</tissue>
    </source>
</reference>
<dbReference type="InterPro" id="IPR009057">
    <property type="entry name" value="Homeodomain-like_sf"/>
</dbReference>
<dbReference type="GO" id="GO:0006313">
    <property type="term" value="P:DNA transposition"/>
    <property type="evidence" value="ECO:0007669"/>
    <property type="project" value="InterPro"/>
</dbReference>
<dbReference type="InterPro" id="IPR036388">
    <property type="entry name" value="WH-like_DNA-bd_sf"/>
</dbReference>
<proteinExistence type="predicted"/>
<dbReference type="PANTHER" id="PTHR23022:SF119">
    <property type="entry name" value="TC1-LIKE TRANSPOSASE DDE DOMAIN-CONTAINING PROTEIN"/>
    <property type="match status" value="1"/>
</dbReference>
<feature type="domain" description="Transposase Tc1-like" evidence="2">
    <location>
        <begin position="76"/>
        <end position="143"/>
    </location>
</feature>
<dbReference type="InterPro" id="IPR047655">
    <property type="entry name" value="Transpos_IS630-like"/>
</dbReference>
<organism evidence="4 5">
    <name type="scientific">Petrolisthes manimaculis</name>
    <dbReference type="NCBI Taxonomy" id="1843537"/>
    <lineage>
        <taxon>Eukaryota</taxon>
        <taxon>Metazoa</taxon>
        <taxon>Ecdysozoa</taxon>
        <taxon>Arthropoda</taxon>
        <taxon>Crustacea</taxon>
        <taxon>Multicrustacea</taxon>
        <taxon>Malacostraca</taxon>
        <taxon>Eumalacostraca</taxon>
        <taxon>Eucarida</taxon>
        <taxon>Decapoda</taxon>
        <taxon>Pleocyemata</taxon>
        <taxon>Anomura</taxon>
        <taxon>Galatheoidea</taxon>
        <taxon>Porcellanidae</taxon>
        <taxon>Petrolisthes</taxon>
    </lineage>
</organism>
<dbReference type="Proteomes" id="UP001292094">
    <property type="component" value="Unassembled WGS sequence"/>
</dbReference>
<dbReference type="Gene3D" id="3.30.420.10">
    <property type="entry name" value="Ribonuclease H-like superfamily/Ribonuclease H"/>
    <property type="match status" value="1"/>
</dbReference>
<dbReference type="InterPro" id="IPR052338">
    <property type="entry name" value="Transposase_5"/>
</dbReference>
<dbReference type="AlphaFoldDB" id="A0AAE1QIA4"/>
<evidence type="ECO:0000256" key="1">
    <source>
        <dbReference type="ARBA" id="ARBA00004123"/>
    </source>
</evidence>
<dbReference type="Pfam" id="PF01498">
    <property type="entry name" value="HTH_Tnp_Tc3_2"/>
    <property type="match status" value="1"/>
</dbReference>
<evidence type="ECO:0000313" key="5">
    <source>
        <dbReference type="Proteomes" id="UP001292094"/>
    </source>
</evidence>
<dbReference type="GO" id="GO:0015074">
    <property type="term" value="P:DNA integration"/>
    <property type="evidence" value="ECO:0007669"/>
    <property type="project" value="InterPro"/>
</dbReference>